<protein>
    <recommendedName>
        <fullName evidence="3">Ankyrin repeat-containing protein</fullName>
    </recommendedName>
</protein>
<dbReference type="InterPro" id="IPR002110">
    <property type="entry name" value="Ankyrin_rpt"/>
</dbReference>
<sequence length="900" mass="104640">MITSNSPPHLLVNKYFNNTNPQEIDHYNNNSKINNDSTLSHQQQLQTQYLQSQQDQQQQLTNYQLYQLIFLNKYLCNLIYKLVKSHNEAKRRFQLLSGHKYTILKFNQINSAEWLCVNGHFNLLVYKLNFQKQRKVQLMNIGSSSFNRNREKWDYDDDQVGEELLFNYKSLYLFSRYCRDWTLFLWIYENYREMVHQNYRVFDEFCFGIDRGNLKILEFLYSKGVESSVEAMNNAAISGRLDIVKYLVSIDREDSTCKAVDYAAKEGHLEVVKYLLENSIQNCTDKAIFYASQSGHLEVVKYLLSNRPLESTCIFDASNNFRMEQCHLIPLNILMYFYKQGHNLVHLLYENIYSSVLSLNGIEDLELVRFYCEKVYVPSIPYHIYQQFIKHLMRCLVVCSEHGHLQTVKYLLNRYDREISPSNIISQCLNGAAIHGHLELLKLLHFQFPNVRCTKQAMDQSIAVITASQTRHHGSSTMKLEDSLDRLNQSFHQKQLEIITFLHQYRTEGCTYECMNNACKYGNMELVQFLHQNRTEGYTKMALTEAALNGHLHILQFLLDQKKESLVPNIIELLAARGNRFDIIKKLVDIDGVIVTGKAVDQSVPHGIEQFMYLLEKANYQFTELAFELAAKNADLEKLKILYSTSIRKNNSQPKLEYSVKCLAARNGDLDMLKYLNEHTTLKFCQPNVGFESLAIDSAVQSGSLQCVKYLHYEGRVNGLVGMHRECSKMAIDNAATRGYLNIIKFLSYHRNEGFSTNAISNAIVRGHLEVVKYLFQRYPFYQGSSSIQDLYFANQACQHGHIEIIQFLEKDNSIEHLFTPGCMDAAIGAGQIAVLQYLKDHRSEGCSTLGFFNAASQKDLQCLLFLLKFYPEFCSFENIELNQRKYLSKLYKLYQQQHR</sequence>
<accession>A0A152A9F5</accession>
<dbReference type="Proteomes" id="UP000076078">
    <property type="component" value="Unassembled WGS sequence"/>
</dbReference>
<evidence type="ECO:0000313" key="2">
    <source>
        <dbReference type="Proteomes" id="UP000076078"/>
    </source>
</evidence>
<evidence type="ECO:0008006" key="3">
    <source>
        <dbReference type="Google" id="ProtNLM"/>
    </source>
</evidence>
<keyword evidence="2" id="KW-1185">Reference proteome</keyword>
<dbReference type="Pfam" id="PF13637">
    <property type="entry name" value="Ank_4"/>
    <property type="match status" value="1"/>
</dbReference>
<proteinExistence type="predicted"/>
<dbReference type="Pfam" id="PF12796">
    <property type="entry name" value="Ank_2"/>
    <property type="match status" value="1"/>
</dbReference>
<dbReference type="OrthoDB" id="76773at2759"/>
<dbReference type="InterPro" id="IPR052050">
    <property type="entry name" value="SecEffector_AnkRepeat"/>
</dbReference>
<reference evidence="1 2" key="1">
    <citation type="submission" date="2015-12" db="EMBL/GenBank/DDBJ databases">
        <title>Dictyostelia acquired genes for synthesis and detection of signals that induce cell-type specialization by lateral gene transfer from prokaryotes.</title>
        <authorList>
            <person name="Gloeckner G."/>
            <person name="Schaap P."/>
        </authorList>
    </citation>
    <scope>NUCLEOTIDE SEQUENCE [LARGE SCALE GENOMIC DNA]</scope>
    <source>
        <strain evidence="1 2">TK</strain>
    </source>
</reference>
<comment type="caution">
    <text evidence="1">The sequence shown here is derived from an EMBL/GenBank/DDBJ whole genome shotgun (WGS) entry which is preliminary data.</text>
</comment>
<dbReference type="PANTHER" id="PTHR46586">
    <property type="entry name" value="ANKYRIN REPEAT-CONTAINING PROTEIN"/>
    <property type="match status" value="1"/>
</dbReference>
<dbReference type="InterPro" id="IPR036770">
    <property type="entry name" value="Ankyrin_rpt-contain_sf"/>
</dbReference>
<dbReference type="PANTHER" id="PTHR46586:SF1">
    <property type="entry name" value="ANKYRIN REPEAT-CONTAINING PROTEIN"/>
    <property type="match status" value="1"/>
</dbReference>
<dbReference type="OMA" id="INFENEM"/>
<dbReference type="SMART" id="SM00248">
    <property type="entry name" value="ANK"/>
    <property type="match status" value="9"/>
</dbReference>
<dbReference type="EMBL" id="LODT01000001">
    <property type="protein sequence ID" value="KYR02761.1"/>
    <property type="molecule type" value="Genomic_DNA"/>
</dbReference>
<dbReference type="InParanoid" id="A0A152A9F5"/>
<gene>
    <name evidence="1" type="ORF">DLAC_00224</name>
</gene>
<dbReference type="AlphaFoldDB" id="A0A152A9F5"/>
<dbReference type="SUPFAM" id="SSF48403">
    <property type="entry name" value="Ankyrin repeat"/>
    <property type="match status" value="3"/>
</dbReference>
<evidence type="ECO:0000313" key="1">
    <source>
        <dbReference type="EMBL" id="KYR02761.1"/>
    </source>
</evidence>
<name>A0A152A9F5_TIELA</name>
<dbReference type="Gene3D" id="1.25.40.20">
    <property type="entry name" value="Ankyrin repeat-containing domain"/>
    <property type="match status" value="3"/>
</dbReference>
<dbReference type="STRING" id="361077.A0A152A9F5"/>
<organism evidence="1 2">
    <name type="scientific">Tieghemostelium lacteum</name>
    <name type="common">Slime mold</name>
    <name type="synonym">Dictyostelium lacteum</name>
    <dbReference type="NCBI Taxonomy" id="361077"/>
    <lineage>
        <taxon>Eukaryota</taxon>
        <taxon>Amoebozoa</taxon>
        <taxon>Evosea</taxon>
        <taxon>Eumycetozoa</taxon>
        <taxon>Dictyostelia</taxon>
        <taxon>Dictyosteliales</taxon>
        <taxon>Raperosteliaceae</taxon>
        <taxon>Tieghemostelium</taxon>
    </lineage>
</organism>